<keyword evidence="4" id="KW-0539">Nucleus</keyword>
<dbReference type="PROSITE" id="PS51879">
    <property type="entry name" value="RST"/>
    <property type="match status" value="2"/>
</dbReference>
<feature type="domain" description="PARP catalytic" evidence="6">
    <location>
        <begin position="824"/>
        <end position="1038"/>
    </location>
</feature>
<dbReference type="EMBL" id="RWGY01000013">
    <property type="protein sequence ID" value="TVU26529.1"/>
    <property type="molecule type" value="Genomic_DNA"/>
</dbReference>
<protein>
    <recommendedName>
        <fullName evidence="10">Poly [ADP-ribose] polymerase</fullName>
    </recommendedName>
</protein>
<evidence type="ECO:0000256" key="4">
    <source>
        <dbReference type="ARBA" id="ARBA00023242"/>
    </source>
</evidence>
<dbReference type="OrthoDB" id="6133115at2759"/>
<dbReference type="Pfam" id="PF23467">
    <property type="entry name" value="WWE_5"/>
    <property type="match status" value="2"/>
</dbReference>
<dbReference type="GO" id="GO:0003950">
    <property type="term" value="F:NAD+ poly-ADP-ribosyltransferase activity"/>
    <property type="evidence" value="ECO:0007669"/>
    <property type="project" value="InterPro"/>
</dbReference>
<sequence length="1169" mass="130533">MERRNVMALGDHVVKATARKRKHESATEHTKANDHLVSQRDANKPLVTLDYGAQCDKETKMASCGSGGILESYWNFMTSGLPVRVLLYQHGDWSDLPEDIVNLAQRDFQLKRSLTTAVFQNKHILLDFVHMVCQDNEMTINNPIAWVDDNGKSFFPDLSAGLYTSQHDKGEAEQVAEMSTNVAERSSSASVDEVVSHDKTVNHSVEEKSKAHNNPDEAIGENKSHPSMFLSSSGIIQGNTDKQNGGTHVDSPVHELLLQGLGEPFSGKDIIGIYRTPLLDQEQLVHSKFFQKEVEAIKSRRGNANVRYAWLPCSRHAMDEMMMRGALQIAKPQCGAIYGVGTHLAPANRPISCASYSEFIEDGIIRMMLCHVIMGNVEVIYPGSKQFQPSNGCFDSGVNDHQNQNHYIIWDANVHKHINAEYAVIIKNIPEIRNSLLPDSLTKGDGFQNLASTVLQPHAPTFGRATRAPSIPCINSSILFAALSTKVPRSHMDLVLQYYEEFKRKQISRLELVLRMRKIVGDKILGSTALRLQEKLDLLLLYFWIGIRTDQTMIRDGNDVLVPITLNLMDSMISLELIFILTGSRFFVKEMERRNVMALGDHVVKATARKRKHESATEHTKANDPVVPQRDANKPLVTFDYGAQCDKETKMASCGSGGILESYWNFMTSGLPVRVLLYQHGDWSDLPEDIVNLAQRDFQLKRSLTTAVFQNKHILLDFVHMVCQDNEMTINNPIAWVDDNGKSFFPDLSAGLYTSQHDKGEAEQLAEMSTNVDESSSSASVDEVVSHDKTINHSVEEKSKAHNNPYEAIGENKSHPSMFLSSSGIIQGNTYKQNGGPHVESPVHALLLQGLGKLFSGKDIIGIYRTPLLDQEEQVRSKLFQKEVEAIKSRRGNANVRYAWLPCSRHAMDEMMVRGALQIAKPQCGALYGVGTHLAPANCSISCASYSDFVEDGIMRMMLCRVIMGNVEVIYPGSKQFQPTSGCFDSGVDDHQKPNHYIIWDANVHKHINAEYAVILKVVRPMTKEHLVSKDNASNIPETRNSWSPDSVTKGDGFQNLASSVLQPQAPILGLAPRAPSIPCMPFSMLFAALSMKVPRSHMDLVLRYYEKFKGKKISRPELIIRMRKIVGDKLLVSTVLRLLQKHPTTAAADSPRALQREGTQLVTKHLHE</sequence>
<dbReference type="PROSITE" id="PS51059">
    <property type="entry name" value="PARP_CATALYTIC"/>
    <property type="match status" value="2"/>
</dbReference>
<keyword evidence="3" id="KW-0346">Stress response</keyword>
<dbReference type="Gene3D" id="3.90.228.10">
    <property type="match status" value="2"/>
</dbReference>
<feature type="domain" description="RST" evidence="7">
    <location>
        <begin position="1074"/>
        <end position="1145"/>
    </location>
</feature>
<feature type="region of interest" description="Disordered" evidence="5">
    <location>
        <begin position="1147"/>
        <end position="1169"/>
    </location>
</feature>
<dbReference type="PANTHER" id="PTHR32263:SF5">
    <property type="entry name" value="INACTIVE POLY [ADP-RIBOSE] POLYMERASE SRO1-RELATED"/>
    <property type="match status" value="1"/>
</dbReference>
<keyword evidence="9" id="KW-1185">Reference proteome</keyword>
<dbReference type="SUPFAM" id="SSF56399">
    <property type="entry name" value="ADP-ribosylation"/>
    <property type="match status" value="2"/>
</dbReference>
<dbReference type="AlphaFoldDB" id="A0A5J9URM9"/>
<feature type="domain" description="RST" evidence="7">
    <location>
        <begin position="467"/>
        <end position="538"/>
    </location>
</feature>
<feature type="non-terminal residue" evidence="8">
    <location>
        <position position="1"/>
    </location>
</feature>
<gene>
    <name evidence="8" type="ORF">EJB05_29081</name>
</gene>
<keyword evidence="2" id="KW-0217">Developmental protein</keyword>
<evidence type="ECO:0000313" key="9">
    <source>
        <dbReference type="Proteomes" id="UP000324897"/>
    </source>
</evidence>
<evidence type="ECO:0008006" key="10">
    <source>
        <dbReference type="Google" id="ProtNLM"/>
    </source>
</evidence>
<organism evidence="8 9">
    <name type="scientific">Eragrostis curvula</name>
    <name type="common">weeping love grass</name>
    <dbReference type="NCBI Taxonomy" id="38414"/>
    <lineage>
        <taxon>Eukaryota</taxon>
        <taxon>Viridiplantae</taxon>
        <taxon>Streptophyta</taxon>
        <taxon>Embryophyta</taxon>
        <taxon>Tracheophyta</taxon>
        <taxon>Spermatophyta</taxon>
        <taxon>Magnoliopsida</taxon>
        <taxon>Liliopsida</taxon>
        <taxon>Poales</taxon>
        <taxon>Poaceae</taxon>
        <taxon>PACMAD clade</taxon>
        <taxon>Chloridoideae</taxon>
        <taxon>Eragrostideae</taxon>
        <taxon>Eragrostidinae</taxon>
        <taxon>Eragrostis</taxon>
    </lineage>
</organism>
<evidence type="ECO:0000259" key="6">
    <source>
        <dbReference type="PROSITE" id="PS51059"/>
    </source>
</evidence>
<evidence type="ECO:0000256" key="3">
    <source>
        <dbReference type="ARBA" id="ARBA00023016"/>
    </source>
</evidence>
<accession>A0A5J9URM9</accession>
<dbReference type="InterPro" id="IPR057823">
    <property type="entry name" value="WWE_RCD1"/>
</dbReference>
<comment type="caution">
    <text evidence="8">The sequence shown here is derived from an EMBL/GenBank/DDBJ whole genome shotgun (WGS) entry which is preliminary data.</text>
</comment>
<dbReference type="GO" id="GO:0005634">
    <property type="term" value="C:nucleus"/>
    <property type="evidence" value="ECO:0007669"/>
    <property type="project" value="UniProtKB-SubCell"/>
</dbReference>
<name>A0A5J9URM9_9POAL</name>
<evidence type="ECO:0000256" key="2">
    <source>
        <dbReference type="ARBA" id="ARBA00022473"/>
    </source>
</evidence>
<evidence type="ECO:0000313" key="8">
    <source>
        <dbReference type="EMBL" id="TVU26529.1"/>
    </source>
</evidence>
<dbReference type="Pfam" id="PF12174">
    <property type="entry name" value="RST"/>
    <property type="match status" value="2"/>
</dbReference>
<feature type="region of interest" description="Disordered" evidence="5">
    <location>
        <begin position="184"/>
        <end position="222"/>
    </location>
</feature>
<proteinExistence type="predicted"/>
<comment type="subcellular location">
    <subcellularLocation>
        <location evidence="1">Nucleus</location>
    </subcellularLocation>
</comment>
<dbReference type="Gramene" id="TVU26529">
    <property type="protein sequence ID" value="TVU26529"/>
    <property type="gene ID" value="EJB05_29081"/>
</dbReference>
<reference evidence="8 9" key="1">
    <citation type="journal article" date="2019" name="Sci. Rep.">
        <title>A high-quality genome of Eragrostis curvula grass provides insights into Poaceae evolution and supports new strategies to enhance forage quality.</title>
        <authorList>
            <person name="Carballo J."/>
            <person name="Santos B.A.C.M."/>
            <person name="Zappacosta D."/>
            <person name="Garbus I."/>
            <person name="Selva J.P."/>
            <person name="Gallo C.A."/>
            <person name="Diaz A."/>
            <person name="Albertini E."/>
            <person name="Caccamo M."/>
            <person name="Echenique V."/>
        </authorList>
    </citation>
    <scope>NUCLEOTIDE SEQUENCE [LARGE SCALE GENOMIC DNA]</scope>
    <source>
        <strain evidence="9">cv. Victoria</strain>
        <tissue evidence="8">Leaf</tissue>
    </source>
</reference>
<evidence type="ECO:0000256" key="5">
    <source>
        <dbReference type="SAM" id="MobiDB-lite"/>
    </source>
</evidence>
<dbReference type="InterPro" id="IPR012317">
    <property type="entry name" value="Poly(ADP-ribose)pol_cat_dom"/>
</dbReference>
<dbReference type="InterPro" id="IPR044964">
    <property type="entry name" value="RCD1/SRO1-5"/>
</dbReference>
<dbReference type="PANTHER" id="PTHR32263">
    <property type="entry name" value="INACTIVE POLY [ADP-RIBOSE] POLYMERASE SRO4-RELATED"/>
    <property type="match status" value="1"/>
</dbReference>
<evidence type="ECO:0000259" key="7">
    <source>
        <dbReference type="PROSITE" id="PS51879"/>
    </source>
</evidence>
<dbReference type="Proteomes" id="UP000324897">
    <property type="component" value="Chromosome 2"/>
</dbReference>
<feature type="domain" description="PARP catalytic" evidence="6">
    <location>
        <begin position="234"/>
        <end position="447"/>
    </location>
</feature>
<evidence type="ECO:0000256" key="1">
    <source>
        <dbReference type="ARBA" id="ARBA00004123"/>
    </source>
</evidence>
<feature type="compositionally biased region" description="Basic and acidic residues" evidence="5">
    <location>
        <begin position="194"/>
        <end position="222"/>
    </location>
</feature>
<dbReference type="InterPro" id="IPR022003">
    <property type="entry name" value="RST"/>
</dbReference>